<dbReference type="SUPFAM" id="SSF110857">
    <property type="entry name" value="Gamma-glutamyl cyclotransferase-like"/>
    <property type="match status" value="1"/>
</dbReference>
<dbReference type="RefSeq" id="WP_309829414.1">
    <property type="nucleotide sequence ID" value="NZ_JAVIZX010000001.1"/>
</dbReference>
<dbReference type="Gene3D" id="3.10.490.10">
    <property type="entry name" value="Gamma-glutamyl cyclotransferase-like"/>
    <property type="match status" value="1"/>
</dbReference>
<dbReference type="CDD" id="cd06661">
    <property type="entry name" value="GGCT_like"/>
    <property type="match status" value="1"/>
</dbReference>
<comment type="caution">
    <text evidence="2">The sequence shown here is derived from an EMBL/GenBank/DDBJ whole genome shotgun (WGS) entry which is preliminary data.</text>
</comment>
<dbReference type="InterPro" id="IPR036568">
    <property type="entry name" value="GGCT-like_sf"/>
</dbReference>
<reference evidence="2 3" key="1">
    <citation type="submission" date="2023-08" db="EMBL/GenBank/DDBJ databases">
        <title>Functional and genomic diversity of the sorghum phyllosphere microbiome.</title>
        <authorList>
            <person name="Shade A."/>
        </authorList>
    </citation>
    <scope>NUCLEOTIDE SEQUENCE [LARGE SCALE GENOMIC DNA]</scope>
    <source>
        <strain evidence="2 3">SORGH_AS_0335</strain>
    </source>
</reference>
<feature type="domain" description="Gamma-glutamylcyclotransferase AIG2-like" evidence="1">
    <location>
        <begin position="18"/>
        <end position="143"/>
    </location>
</feature>
<dbReference type="EMBL" id="JAVIZX010000001">
    <property type="protein sequence ID" value="MDR6215083.1"/>
    <property type="molecule type" value="Genomic_DNA"/>
</dbReference>
<proteinExistence type="predicted"/>
<organism evidence="2 3">
    <name type="scientific">Paracidovorax wautersii</name>
    <dbReference type="NCBI Taxonomy" id="1177982"/>
    <lineage>
        <taxon>Bacteria</taxon>
        <taxon>Pseudomonadati</taxon>
        <taxon>Pseudomonadota</taxon>
        <taxon>Betaproteobacteria</taxon>
        <taxon>Burkholderiales</taxon>
        <taxon>Comamonadaceae</taxon>
        <taxon>Paracidovorax</taxon>
    </lineage>
</organism>
<gene>
    <name evidence="2" type="ORF">QE399_002772</name>
</gene>
<accession>A0ABU1IF65</accession>
<dbReference type="InterPro" id="IPR009288">
    <property type="entry name" value="AIG2-like_dom"/>
</dbReference>
<name>A0ABU1IF65_9BURK</name>
<protein>
    <submittedName>
        <fullName evidence="2">Gamma-glutamylcyclotransferase (GGCT)/AIG2-like uncharacterized protein YtfP</fullName>
    </submittedName>
</protein>
<evidence type="ECO:0000259" key="1">
    <source>
        <dbReference type="Pfam" id="PF06094"/>
    </source>
</evidence>
<dbReference type="Proteomes" id="UP001267710">
    <property type="component" value="Unassembled WGS sequence"/>
</dbReference>
<evidence type="ECO:0000313" key="2">
    <source>
        <dbReference type="EMBL" id="MDR6215083.1"/>
    </source>
</evidence>
<evidence type="ECO:0000313" key="3">
    <source>
        <dbReference type="Proteomes" id="UP001267710"/>
    </source>
</evidence>
<sequence>MPEDFSDNDRRATPARYVFVYGTLRRGCSNDITRLSPPPRWVGEAELPGVLYTLGAYPGMRLEGHAAGDRPVRGEVYAIDPALEHVLDGIEGLVPGAAPQDDDEYSKREVRVRVAGQMLSCLMYEVHPRCALPAARLDHGNWRECK</sequence>
<dbReference type="InterPro" id="IPR013024">
    <property type="entry name" value="GGCT-like"/>
</dbReference>
<dbReference type="Pfam" id="PF06094">
    <property type="entry name" value="GGACT"/>
    <property type="match status" value="1"/>
</dbReference>
<keyword evidence="3" id="KW-1185">Reference proteome</keyword>